<protein>
    <submittedName>
        <fullName evidence="1">RelA/SpoT family protein</fullName>
    </submittedName>
</protein>
<gene>
    <name evidence="1" type="ORF">K4L44_10085</name>
</gene>
<sequence length="736" mass="84743">MIPTNINIKELELQLHNYCLNRLTEEEYHKVEKARLEAHEILSEKTLPDGESYYSHSLGVALIASLEMRLASDSIIASLLHNTVKMQEDQQKYLSKIEATYGATVVTILNGFIKINSLAKDNIAVQSDNFRRLMMTLSGDIRVILVKIADQLRDMRNLHYFPEEKKLLFAHETNYLYAPFAHRLGLYKINSELQDLWLKTIHPEDYDYINKQLEKSGSFRENFVSEFVKPIEKKLLEKGFKFEMKARSKSIYSIWNKMKKKKVDFEDVHDIFAIRIILDSLLEEEKSNCWQVFSIVTEHYQTNPNRLRDWISIPKSNGYESLHTTVLGPGNRWVEVQIRTERMNDMAENGLAAHWRYKGGKGSANIDDWLKSVKEILENPELNPFDFIDEFKTNVYEDELFVFTPKGDLKKLRAGSTLLDFAYDIHSQIGDQCIGGLVNGKKVSIKHVLQNGDHISIETSKNQKPKLDWLDFAVTTKAKSRIKVSLNEEQRKLAEHGKEIVKRKFKNWKIDYNDRVVQEILDHYKIKLSKDFYADIALEKLDILDIKNFINQKIEKDTEQEVTISNIETLLGEDIAQNLNIDGSDDFLVIDNNITNVVYKLSKCCNPILGDDIFGFVTIKEGIKIHRKSCPNAPQMLERYPYRMLKAKWKGENNTKKAFQASIHVTGVDQSNIVGEISQLVSKEVGVQMTSISFDSGNGQIQGVIKVFVHDLDHLDFLIKKLRNAKGINSVSRADG</sequence>
<dbReference type="EMBL" id="CP081303">
    <property type="protein sequence ID" value="QZE12937.1"/>
    <property type="molecule type" value="Genomic_DNA"/>
</dbReference>
<organism evidence="1 2">
    <name type="scientific">Halosquirtibacter laminarini</name>
    <dbReference type="NCBI Taxonomy" id="3374600"/>
    <lineage>
        <taxon>Bacteria</taxon>
        <taxon>Pseudomonadati</taxon>
        <taxon>Bacteroidota</taxon>
        <taxon>Bacteroidia</taxon>
        <taxon>Marinilabiliales</taxon>
        <taxon>Prolixibacteraceae</taxon>
        <taxon>Halosquirtibacter</taxon>
    </lineage>
</organism>
<dbReference type="Proteomes" id="UP000826212">
    <property type="component" value="Chromosome"/>
</dbReference>
<keyword evidence="2" id="KW-1185">Reference proteome</keyword>
<evidence type="ECO:0000313" key="2">
    <source>
        <dbReference type="Proteomes" id="UP000826212"/>
    </source>
</evidence>
<accession>A0AC61NBS3</accession>
<reference evidence="1" key="1">
    <citation type="submission" date="2021-08" db="EMBL/GenBank/DDBJ databases">
        <title>Novel anaerobic bacterium isolated from sea squirt in East Sea, Republic of Korea.</title>
        <authorList>
            <person name="Nguyen T.H."/>
            <person name="Li Z."/>
            <person name="Lee Y.-J."/>
            <person name="Ko J."/>
            <person name="Kim S.-G."/>
        </authorList>
    </citation>
    <scope>NUCLEOTIDE SEQUENCE</scope>
    <source>
        <strain evidence="1">KCTC 25031</strain>
    </source>
</reference>
<evidence type="ECO:0000313" key="1">
    <source>
        <dbReference type="EMBL" id="QZE12937.1"/>
    </source>
</evidence>
<proteinExistence type="predicted"/>
<name>A0AC61NBS3_9BACT</name>